<dbReference type="GO" id="GO:0009401">
    <property type="term" value="P:phosphoenolpyruvate-dependent sugar phosphotransferase system"/>
    <property type="evidence" value="ECO:0007669"/>
    <property type="project" value="UniProtKB-KW"/>
</dbReference>
<dbReference type="Pfam" id="PF00381">
    <property type="entry name" value="PTS-HPr"/>
    <property type="match status" value="1"/>
</dbReference>
<dbReference type="PROSITE" id="PS00369">
    <property type="entry name" value="PTS_HPR_HIS"/>
    <property type="match status" value="1"/>
</dbReference>
<dbReference type="InterPro" id="IPR050399">
    <property type="entry name" value="HPr"/>
</dbReference>
<evidence type="ECO:0000256" key="3">
    <source>
        <dbReference type="ARBA" id="ARBA00022490"/>
    </source>
</evidence>
<gene>
    <name evidence="6" type="ORF">GWA01_16990</name>
</gene>
<dbReference type="SUPFAM" id="SSF55594">
    <property type="entry name" value="HPr-like"/>
    <property type="match status" value="1"/>
</dbReference>
<comment type="subcellular location">
    <subcellularLocation>
        <location evidence="1">Cytoplasm</location>
    </subcellularLocation>
</comment>
<dbReference type="Proteomes" id="UP000321230">
    <property type="component" value="Unassembled WGS sequence"/>
</dbReference>
<evidence type="ECO:0000313" key="7">
    <source>
        <dbReference type="Proteomes" id="UP000321230"/>
    </source>
</evidence>
<feature type="domain" description="HPr" evidence="5">
    <location>
        <begin position="6"/>
        <end position="93"/>
    </location>
</feature>
<dbReference type="NCBIfam" id="TIGR01003">
    <property type="entry name" value="PTS_HPr_family"/>
    <property type="match status" value="1"/>
</dbReference>
<organism evidence="6 7">
    <name type="scientific">Gluconobacter wancherniae NBRC 103581</name>
    <dbReference type="NCBI Taxonomy" id="656744"/>
    <lineage>
        <taxon>Bacteria</taxon>
        <taxon>Pseudomonadati</taxon>
        <taxon>Pseudomonadota</taxon>
        <taxon>Alphaproteobacteria</taxon>
        <taxon>Acetobacterales</taxon>
        <taxon>Acetobacteraceae</taxon>
        <taxon>Gluconobacter</taxon>
    </lineage>
</organism>
<keyword evidence="7" id="KW-1185">Reference proteome</keyword>
<dbReference type="GO" id="GO:0005737">
    <property type="term" value="C:cytoplasm"/>
    <property type="evidence" value="ECO:0007669"/>
    <property type="project" value="UniProtKB-SubCell"/>
</dbReference>
<sequence>MNDTTISPRVVTIVNHLGLHARPAARMVTTAEQFQAEVTVSRGGNSVSALSIMGLMMLGAGHGETVTLSAHGPQAQEALDALAAVIADGFGERD</sequence>
<dbReference type="EMBL" id="BJUZ01000002">
    <property type="protein sequence ID" value="GEK93929.1"/>
    <property type="molecule type" value="Genomic_DNA"/>
</dbReference>
<keyword evidence="6" id="KW-0808">Transferase</keyword>
<dbReference type="OrthoDB" id="9798965at2"/>
<keyword evidence="6" id="KW-0418">Kinase</keyword>
<dbReference type="PANTHER" id="PTHR33705">
    <property type="entry name" value="PHOSPHOCARRIER PROTEIN HPR"/>
    <property type="match status" value="1"/>
</dbReference>
<dbReference type="PROSITE" id="PS51350">
    <property type="entry name" value="PTS_HPR_DOM"/>
    <property type="match status" value="1"/>
</dbReference>
<evidence type="ECO:0000259" key="5">
    <source>
        <dbReference type="PROSITE" id="PS51350"/>
    </source>
</evidence>
<dbReference type="CDD" id="cd00367">
    <property type="entry name" value="PTS-HPr_like"/>
    <property type="match status" value="1"/>
</dbReference>
<name>A0A511B0E8_9PROT</name>
<accession>A0A511B0E8</accession>
<evidence type="ECO:0000313" key="6">
    <source>
        <dbReference type="EMBL" id="GEK93929.1"/>
    </source>
</evidence>
<keyword evidence="3" id="KW-0963">Cytoplasm</keyword>
<protein>
    <submittedName>
        <fullName evidence="6">HPr kinase</fullName>
    </submittedName>
</protein>
<dbReference type="InterPro" id="IPR001020">
    <property type="entry name" value="PTS_HPr_His_P_site"/>
</dbReference>
<keyword evidence="4" id="KW-0598">Phosphotransferase system</keyword>
<evidence type="ECO:0000256" key="2">
    <source>
        <dbReference type="ARBA" id="ARBA00010736"/>
    </source>
</evidence>
<evidence type="ECO:0000256" key="1">
    <source>
        <dbReference type="ARBA" id="ARBA00004496"/>
    </source>
</evidence>
<proteinExistence type="inferred from homology"/>
<comment type="caution">
    <text evidence="6">The sequence shown here is derived from an EMBL/GenBank/DDBJ whole genome shotgun (WGS) entry which is preliminary data.</text>
</comment>
<comment type="similarity">
    <text evidence="2">Belongs to the HPr family.</text>
</comment>
<reference evidence="6 7" key="1">
    <citation type="submission" date="2019-07" db="EMBL/GenBank/DDBJ databases">
        <title>Whole genome shotgun sequence of Gluconobacter wancherniae NBRC 103581.</title>
        <authorList>
            <person name="Hosoyama A."/>
            <person name="Uohara A."/>
            <person name="Ohji S."/>
            <person name="Ichikawa N."/>
        </authorList>
    </citation>
    <scope>NUCLEOTIDE SEQUENCE [LARGE SCALE GENOMIC DNA]</scope>
    <source>
        <strain evidence="6 7">NBRC 103581</strain>
    </source>
</reference>
<dbReference type="GO" id="GO:0016301">
    <property type="term" value="F:kinase activity"/>
    <property type="evidence" value="ECO:0007669"/>
    <property type="project" value="UniProtKB-KW"/>
</dbReference>
<dbReference type="PRINTS" id="PR00107">
    <property type="entry name" value="PHOSPHOCPHPR"/>
</dbReference>
<dbReference type="InterPro" id="IPR000032">
    <property type="entry name" value="HPr-like"/>
</dbReference>
<dbReference type="Gene3D" id="3.30.1340.10">
    <property type="entry name" value="HPr-like"/>
    <property type="match status" value="1"/>
</dbReference>
<dbReference type="PANTHER" id="PTHR33705:SF2">
    <property type="entry name" value="PHOSPHOCARRIER PROTEIN NPR"/>
    <property type="match status" value="1"/>
</dbReference>
<evidence type="ECO:0000256" key="4">
    <source>
        <dbReference type="ARBA" id="ARBA00022683"/>
    </source>
</evidence>
<dbReference type="InterPro" id="IPR035895">
    <property type="entry name" value="HPr-like_sf"/>
</dbReference>
<dbReference type="RefSeq" id="WP_146796337.1">
    <property type="nucleotide sequence ID" value="NZ_BARC01000008.1"/>
</dbReference>
<dbReference type="AlphaFoldDB" id="A0A511B0E8"/>